<comment type="caution">
    <text evidence="5">The sequence shown here is derived from an EMBL/GenBank/DDBJ whole genome shotgun (WGS) entry which is preliminary data.</text>
</comment>
<dbReference type="SUPFAM" id="SSF54680">
    <property type="entry name" value="Pyrimidine nucleoside phosphorylase C-terminal domain"/>
    <property type="match status" value="1"/>
</dbReference>
<reference evidence="5 6" key="1">
    <citation type="journal article" date="2015" name="Genome Announc.">
        <title>Expanding the biotechnology potential of lactobacilli through comparative genomics of 213 strains and associated genera.</title>
        <authorList>
            <person name="Sun Z."/>
            <person name="Harris H.M."/>
            <person name="McCann A."/>
            <person name="Guo C."/>
            <person name="Argimon S."/>
            <person name="Zhang W."/>
            <person name="Yang X."/>
            <person name="Jeffery I.B."/>
            <person name="Cooney J.C."/>
            <person name="Kagawa T.F."/>
            <person name="Liu W."/>
            <person name="Song Y."/>
            <person name="Salvetti E."/>
            <person name="Wrobel A."/>
            <person name="Rasinkangas P."/>
            <person name="Parkhill J."/>
            <person name="Rea M.C."/>
            <person name="O'Sullivan O."/>
            <person name="Ritari J."/>
            <person name="Douillard F.P."/>
            <person name="Paul Ross R."/>
            <person name="Yang R."/>
            <person name="Briner A.E."/>
            <person name="Felis G.E."/>
            <person name="de Vos W.M."/>
            <person name="Barrangou R."/>
            <person name="Klaenhammer T.R."/>
            <person name="Caufield P.W."/>
            <person name="Cui Y."/>
            <person name="Zhang H."/>
            <person name="O'Toole P.W."/>
        </authorList>
    </citation>
    <scope>NUCLEOTIDE SEQUENCE [LARGE SCALE GENOMIC DNA]</scope>
    <source>
        <strain evidence="5 6">DSM 20001</strain>
    </source>
</reference>
<dbReference type="Gene3D" id="3.90.1170.30">
    <property type="entry name" value="Pyrimidine nucleoside phosphorylase-like, C-terminal domain"/>
    <property type="match status" value="1"/>
</dbReference>
<sequence length="429" mass="45041">MQVLDLMNKRRRGEKLTTAEITFITKAIVAKEMTTAQVGAFLDTFSYHDMETTAELTDLTMALAYSGGIYDLSDLPGIKVAPLTTDGLGDKTSLVLLPLVASLGVPILQVVTPLAEEMTSPLARLAAVPQLRTKLAADEFVTTLKKVNAVAAAPVAELAPLQQQLAKLEIETDTTAVPALLTSHLLSLAIAAGVDALVVDIKTGNNGLSLKQAQQVAKLAVAVGAEVGRRTLAVISDLNQPIGDAVGASWEIREVIATLKGGGPADLRELVLSLGAQLAVLGGYLGTVADAREALSANLENGQALAKFHEWLVAQDGDASIVEQPDLLATAEFTATARAPRSGYIAAWDMAQLKQLRQLLGQTAGVGFVLNKKIGDSVEAGETLATVYSAAADIQPVLKLAQQAATIADKAPEHRLLYDVIDSALEQTD</sequence>
<dbReference type="EMBL" id="AZCN01000111">
    <property type="protein sequence ID" value="KRK14057.1"/>
    <property type="molecule type" value="Genomic_DNA"/>
</dbReference>
<dbReference type="eggNOG" id="COG0213">
    <property type="taxonomic scope" value="Bacteria"/>
</dbReference>
<dbReference type="PANTHER" id="PTHR10515">
    <property type="entry name" value="THYMIDINE PHOSPHORYLASE"/>
    <property type="match status" value="1"/>
</dbReference>
<name>A0A0R1EX25_9LACO</name>
<evidence type="ECO:0000256" key="1">
    <source>
        <dbReference type="ARBA" id="ARBA00006915"/>
    </source>
</evidence>
<dbReference type="SMART" id="SM00941">
    <property type="entry name" value="PYNP_C"/>
    <property type="match status" value="1"/>
</dbReference>
<comment type="similarity">
    <text evidence="1">Belongs to the thymidine/pyrimidine-nucleoside phosphorylase family.</text>
</comment>
<protein>
    <submittedName>
        <fullName evidence="5">Pyrimidine-nucleoside phosphorylase</fullName>
    </submittedName>
</protein>
<dbReference type="Pfam" id="PF07831">
    <property type="entry name" value="PYNP_C"/>
    <property type="match status" value="1"/>
</dbReference>
<gene>
    <name evidence="5" type="ORF">FD22_GL000259</name>
</gene>
<dbReference type="GO" id="GO:0005829">
    <property type="term" value="C:cytosol"/>
    <property type="evidence" value="ECO:0007669"/>
    <property type="project" value="TreeGrafter"/>
</dbReference>
<dbReference type="InterPro" id="IPR000053">
    <property type="entry name" value="Thymidine/pyrmidine_PPase"/>
</dbReference>
<evidence type="ECO:0000256" key="2">
    <source>
        <dbReference type="ARBA" id="ARBA00022676"/>
    </source>
</evidence>
<organism evidence="5 6">
    <name type="scientific">Loigolactobacillus coryniformis subsp. coryniformis KCTC 3167 = DSM 20001</name>
    <dbReference type="NCBI Taxonomy" id="913848"/>
    <lineage>
        <taxon>Bacteria</taxon>
        <taxon>Bacillati</taxon>
        <taxon>Bacillota</taxon>
        <taxon>Bacilli</taxon>
        <taxon>Lactobacillales</taxon>
        <taxon>Lactobacillaceae</taxon>
        <taxon>Loigolactobacillus</taxon>
    </lineage>
</organism>
<dbReference type="PANTHER" id="PTHR10515:SF0">
    <property type="entry name" value="THYMIDINE PHOSPHORYLASE"/>
    <property type="match status" value="1"/>
</dbReference>
<dbReference type="Proteomes" id="UP000051181">
    <property type="component" value="Unassembled WGS sequence"/>
</dbReference>
<feature type="domain" description="Pyrimidine nucleoside phosphorylase C-terminal" evidence="4">
    <location>
        <begin position="344"/>
        <end position="408"/>
    </location>
</feature>
<dbReference type="GO" id="GO:0004645">
    <property type="term" value="F:1,4-alpha-oligoglucan phosphorylase activity"/>
    <property type="evidence" value="ECO:0007669"/>
    <property type="project" value="InterPro"/>
</dbReference>
<accession>A0A0R1EX25</accession>
<dbReference type="SUPFAM" id="SSF47648">
    <property type="entry name" value="Nucleoside phosphorylase/phosphoribosyltransferase N-terminal domain"/>
    <property type="match status" value="1"/>
</dbReference>
<dbReference type="InterPro" id="IPR036566">
    <property type="entry name" value="PYNP-like_C_sf"/>
</dbReference>
<dbReference type="GO" id="GO:0009032">
    <property type="term" value="F:thymidine phosphorylase activity"/>
    <property type="evidence" value="ECO:0007669"/>
    <property type="project" value="TreeGrafter"/>
</dbReference>
<evidence type="ECO:0000313" key="6">
    <source>
        <dbReference type="Proteomes" id="UP000051181"/>
    </source>
</evidence>
<dbReference type="Gene3D" id="1.20.970.10">
    <property type="entry name" value="Transferase, Pyrimidine Nucleoside Phosphorylase, Chain C"/>
    <property type="match status" value="1"/>
</dbReference>
<dbReference type="GO" id="GO:0006213">
    <property type="term" value="P:pyrimidine nucleoside metabolic process"/>
    <property type="evidence" value="ECO:0007669"/>
    <property type="project" value="InterPro"/>
</dbReference>
<dbReference type="AlphaFoldDB" id="A0A0R1EX25"/>
<dbReference type="Pfam" id="PF02885">
    <property type="entry name" value="Glycos_trans_3N"/>
    <property type="match status" value="1"/>
</dbReference>
<dbReference type="GO" id="GO:0006206">
    <property type="term" value="P:pyrimidine nucleobase metabolic process"/>
    <property type="evidence" value="ECO:0007669"/>
    <property type="project" value="InterPro"/>
</dbReference>
<dbReference type="InterPro" id="IPR017459">
    <property type="entry name" value="Glycosyl_Trfase_fam3_N_dom"/>
</dbReference>
<dbReference type="InterPro" id="IPR036320">
    <property type="entry name" value="Glycosyl_Trfase_fam3_N_dom_sf"/>
</dbReference>
<evidence type="ECO:0000313" key="5">
    <source>
        <dbReference type="EMBL" id="KRK14057.1"/>
    </source>
</evidence>
<dbReference type="InterPro" id="IPR035902">
    <property type="entry name" value="Nuc_phospho_transferase"/>
</dbReference>
<dbReference type="SUPFAM" id="SSF52418">
    <property type="entry name" value="Nucleoside phosphorylase/phosphoribosyltransferase catalytic domain"/>
    <property type="match status" value="1"/>
</dbReference>
<dbReference type="InterPro" id="IPR013102">
    <property type="entry name" value="PYNP_C"/>
</dbReference>
<dbReference type="PATRIC" id="fig|913848.6.peg.258"/>
<evidence type="ECO:0000259" key="4">
    <source>
        <dbReference type="SMART" id="SM00941"/>
    </source>
</evidence>
<evidence type="ECO:0000256" key="3">
    <source>
        <dbReference type="ARBA" id="ARBA00022679"/>
    </source>
</evidence>
<keyword evidence="3" id="KW-0808">Transferase</keyword>
<dbReference type="Gene3D" id="3.40.1030.10">
    <property type="entry name" value="Nucleoside phosphorylase/phosphoribosyltransferase catalytic domain"/>
    <property type="match status" value="1"/>
</dbReference>
<proteinExistence type="inferred from homology"/>
<keyword evidence="2" id="KW-0328">Glycosyltransferase</keyword>